<gene>
    <name evidence="1" type="ORF">KIN20_008711</name>
</gene>
<evidence type="ECO:0000313" key="1">
    <source>
        <dbReference type="EMBL" id="KAJ1352385.1"/>
    </source>
</evidence>
<organism evidence="1 2">
    <name type="scientific">Parelaphostrongylus tenuis</name>
    <name type="common">Meningeal worm</name>
    <dbReference type="NCBI Taxonomy" id="148309"/>
    <lineage>
        <taxon>Eukaryota</taxon>
        <taxon>Metazoa</taxon>
        <taxon>Ecdysozoa</taxon>
        <taxon>Nematoda</taxon>
        <taxon>Chromadorea</taxon>
        <taxon>Rhabditida</taxon>
        <taxon>Rhabditina</taxon>
        <taxon>Rhabditomorpha</taxon>
        <taxon>Strongyloidea</taxon>
        <taxon>Metastrongylidae</taxon>
        <taxon>Parelaphostrongylus</taxon>
    </lineage>
</organism>
<keyword evidence="2" id="KW-1185">Reference proteome</keyword>
<name>A0AAD5M754_PARTN</name>
<sequence>MCDRNGEHLSTSLLILFDINGSLKEFYSDRTTKASQRDRSLFRCVPLQSTHLIGEISTLFKKWVVVSEILSPISNNKSATLMRAMLRRGRLQFNHLQNFVIRVFGYFD</sequence>
<protein>
    <submittedName>
        <fullName evidence="1">Uncharacterized protein</fullName>
    </submittedName>
</protein>
<dbReference type="Proteomes" id="UP001196413">
    <property type="component" value="Unassembled WGS sequence"/>
</dbReference>
<comment type="caution">
    <text evidence="1">The sequence shown here is derived from an EMBL/GenBank/DDBJ whole genome shotgun (WGS) entry which is preliminary data.</text>
</comment>
<dbReference type="EMBL" id="JAHQIW010001372">
    <property type="protein sequence ID" value="KAJ1352385.1"/>
    <property type="molecule type" value="Genomic_DNA"/>
</dbReference>
<evidence type="ECO:0000313" key="2">
    <source>
        <dbReference type="Proteomes" id="UP001196413"/>
    </source>
</evidence>
<accession>A0AAD5M754</accession>
<proteinExistence type="predicted"/>
<dbReference type="AlphaFoldDB" id="A0AAD5M754"/>
<reference evidence="1" key="1">
    <citation type="submission" date="2021-06" db="EMBL/GenBank/DDBJ databases">
        <title>Parelaphostrongylus tenuis whole genome reference sequence.</title>
        <authorList>
            <person name="Garwood T.J."/>
            <person name="Larsen P.A."/>
            <person name="Fountain-Jones N.M."/>
            <person name="Garbe J.R."/>
            <person name="Macchietto M.G."/>
            <person name="Kania S.A."/>
            <person name="Gerhold R.W."/>
            <person name="Richards J.E."/>
            <person name="Wolf T.M."/>
        </authorList>
    </citation>
    <scope>NUCLEOTIDE SEQUENCE</scope>
    <source>
        <strain evidence="1">MNPRO001-30</strain>
        <tissue evidence="1">Meninges</tissue>
    </source>
</reference>